<dbReference type="Proteomes" id="UP000626109">
    <property type="component" value="Unassembled WGS sequence"/>
</dbReference>
<evidence type="ECO:0000313" key="2">
    <source>
        <dbReference type="EMBL" id="CAE8742055.1"/>
    </source>
</evidence>
<gene>
    <name evidence="2" type="ORF">PGLA2088_LOCUS50791</name>
</gene>
<feature type="non-terminal residue" evidence="2">
    <location>
        <position position="1"/>
    </location>
</feature>
<dbReference type="PROSITE" id="PS51767">
    <property type="entry name" value="PEPTIDASE_A1"/>
    <property type="match status" value="1"/>
</dbReference>
<name>A0A813LYY2_POLGL</name>
<proteinExistence type="predicted"/>
<organism evidence="2 3">
    <name type="scientific">Polarella glacialis</name>
    <name type="common">Dinoflagellate</name>
    <dbReference type="NCBI Taxonomy" id="89957"/>
    <lineage>
        <taxon>Eukaryota</taxon>
        <taxon>Sar</taxon>
        <taxon>Alveolata</taxon>
        <taxon>Dinophyceae</taxon>
        <taxon>Suessiales</taxon>
        <taxon>Suessiaceae</taxon>
        <taxon>Polarella</taxon>
    </lineage>
</organism>
<accession>A0A813LYY2</accession>
<dbReference type="EMBL" id="CAJNNW010037470">
    <property type="protein sequence ID" value="CAE8742055.1"/>
    <property type="molecule type" value="Genomic_DNA"/>
</dbReference>
<dbReference type="Gene3D" id="2.40.70.10">
    <property type="entry name" value="Acid Proteases"/>
    <property type="match status" value="1"/>
</dbReference>
<dbReference type="AlphaFoldDB" id="A0A813LYY2"/>
<feature type="domain" description="Peptidase A1" evidence="1">
    <location>
        <begin position="102"/>
        <end position="128"/>
    </location>
</feature>
<dbReference type="SUPFAM" id="SSF50630">
    <property type="entry name" value="Acid proteases"/>
    <property type="match status" value="1"/>
</dbReference>
<comment type="caution">
    <text evidence="2">The sequence shown here is derived from an EMBL/GenBank/DDBJ whole genome shotgun (WGS) entry which is preliminary data.</text>
</comment>
<feature type="non-terminal residue" evidence="2">
    <location>
        <position position="128"/>
    </location>
</feature>
<sequence length="128" mass="14083">WLPLVLTFSAASGSTEAGLRRLPLQRHVVLRSRPASELEADEEVLKSRRWLAEEAVSVLPSVGCWGQQGCWKHRPWASGADLLLGSGELHREAVDNLNDLQYIADVAIGTPTIRSLKLILDTGSSDLW</sequence>
<dbReference type="Pfam" id="PF00026">
    <property type="entry name" value="Asp"/>
    <property type="match status" value="1"/>
</dbReference>
<evidence type="ECO:0000313" key="3">
    <source>
        <dbReference type="Proteomes" id="UP000626109"/>
    </source>
</evidence>
<protein>
    <recommendedName>
        <fullName evidence="1">Peptidase A1 domain-containing protein</fullName>
    </recommendedName>
</protein>
<dbReference type="InterPro" id="IPR033121">
    <property type="entry name" value="PEPTIDASE_A1"/>
</dbReference>
<reference evidence="2" key="1">
    <citation type="submission" date="2021-02" db="EMBL/GenBank/DDBJ databases">
        <authorList>
            <person name="Dougan E. K."/>
            <person name="Rhodes N."/>
            <person name="Thang M."/>
            <person name="Chan C."/>
        </authorList>
    </citation>
    <scope>NUCLEOTIDE SEQUENCE</scope>
</reference>
<dbReference type="InterPro" id="IPR021109">
    <property type="entry name" value="Peptidase_aspartic_dom_sf"/>
</dbReference>
<evidence type="ECO:0000259" key="1">
    <source>
        <dbReference type="PROSITE" id="PS51767"/>
    </source>
</evidence>